<evidence type="ECO:0000256" key="1">
    <source>
        <dbReference type="ARBA" id="ARBA00004275"/>
    </source>
</evidence>
<keyword evidence="6" id="KW-0276">Fatty acid metabolism</keyword>
<comment type="catalytic activity">
    <reaction evidence="20">
        <text>(2E)-decenoyl-CoA + NADPH + H(+) = decanoyl-CoA + NADP(+)</text>
        <dbReference type="Rhea" id="RHEA:44960"/>
        <dbReference type="ChEBI" id="CHEBI:15378"/>
        <dbReference type="ChEBI" id="CHEBI:57783"/>
        <dbReference type="ChEBI" id="CHEBI:58349"/>
        <dbReference type="ChEBI" id="CHEBI:61406"/>
        <dbReference type="ChEBI" id="CHEBI:61430"/>
    </reaction>
    <physiologicalReaction direction="left-to-right" evidence="20">
        <dbReference type="Rhea" id="RHEA:44961"/>
    </physiologicalReaction>
</comment>
<dbReference type="FunFam" id="3.40.50.720:FF:000084">
    <property type="entry name" value="Short-chain dehydrogenase reductase"/>
    <property type="match status" value="1"/>
</dbReference>
<evidence type="ECO:0000256" key="12">
    <source>
        <dbReference type="ARBA" id="ARBA00037124"/>
    </source>
</evidence>
<comment type="catalytic activity">
    <reaction evidence="16">
        <text>(2E)-dodecenoyl-CoA + NADPH + H(+) = dodecanoyl-CoA + NADP(+)</text>
        <dbReference type="Rhea" id="RHEA:44964"/>
        <dbReference type="ChEBI" id="CHEBI:15378"/>
        <dbReference type="ChEBI" id="CHEBI:57330"/>
        <dbReference type="ChEBI" id="CHEBI:57375"/>
        <dbReference type="ChEBI" id="CHEBI:57783"/>
        <dbReference type="ChEBI" id="CHEBI:58349"/>
    </reaction>
    <physiologicalReaction direction="left-to-right" evidence="16">
        <dbReference type="Rhea" id="RHEA:44965"/>
    </physiologicalReaction>
</comment>
<dbReference type="EC" id="1.3.1.38" evidence="14"/>
<dbReference type="CDD" id="cd05369">
    <property type="entry name" value="TER_DECR_SDR_a"/>
    <property type="match status" value="1"/>
</dbReference>
<comment type="catalytic activity">
    <reaction evidence="18">
        <text>(2E)-hexenoyl-CoA + NADPH + H(+) = hexanoyl-CoA + NADP(+)</text>
        <dbReference type="Rhea" id="RHEA:44956"/>
        <dbReference type="ChEBI" id="CHEBI:15378"/>
        <dbReference type="ChEBI" id="CHEBI:57783"/>
        <dbReference type="ChEBI" id="CHEBI:58349"/>
        <dbReference type="ChEBI" id="CHEBI:62077"/>
        <dbReference type="ChEBI" id="CHEBI:62620"/>
    </reaction>
    <physiologicalReaction direction="left-to-right" evidence="18">
        <dbReference type="Rhea" id="RHEA:44957"/>
    </physiologicalReaction>
</comment>
<organism evidence="22 23">
    <name type="scientific">Longibacter salinarum</name>
    <dbReference type="NCBI Taxonomy" id="1850348"/>
    <lineage>
        <taxon>Bacteria</taxon>
        <taxon>Pseudomonadati</taxon>
        <taxon>Rhodothermota</taxon>
        <taxon>Rhodothermia</taxon>
        <taxon>Rhodothermales</taxon>
        <taxon>Salisaetaceae</taxon>
        <taxon>Longibacter</taxon>
    </lineage>
</organism>
<proteinExistence type="inferred from homology"/>
<comment type="subcellular location">
    <subcellularLocation>
        <location evidence="1">Peroxisome</location>
    </subcellularLocation>
</comment>
<dbReference type="PRINTS" id="PR00081">
    <property type="entry name" value="GDHRDH"/>
</dbReference>
<keyword evidence="9" id="KW-0443">Lipid metabolism</keyword>
<dbReference type="InterPro" id="IPR036291">
    <property type="entry name" value="NAD(P)-bd_dom_sf"/>
</dbReference>
<dbReference type="EMBL" id="PDEQ01000003">
    <property type="protein sequence ID" value="PEN14031.1"/>
    <property type="molecule type" value="Genomic_DNA"/>
</dbReference>
<evidence type="ECO:0000256" key="11">
    <source>
        <dbReference type="ARBA" id="ARBA00023160"/>
    </source>
</evidence>
<comment type="function">
    <text evidence="12">Participates in chain elongation of fatty acids. Catalyzes the reduction of trans-2-enoyl-CoAs of varying chain lengths from 6:1 to 16:1, having maximum activity with 10:1 CoA. Has no 2,4-dienoyl-CoA reductase activity.</text>
</comment>
<evidence type="ECO:0000256" key="4">
    <source>
        <dbReference type="ARBA" id="ARBA00022516"/>
    </source>
</evidence>
<dbReference type="InterPro" id="IPR002347">
    <property type="entry name" value="SDR_fam"/>
</dbReference>
<dbReference type="GO" id="GO:0019166">
    <property type="term" value="F:trans-2-enoyl-CoA reductase (NADPH) activity"/>
    <property type="evidence" value="ECO:0007669"/>
    <property type="project" value="UniProtKB-EC"/>
</dbReference>
<evidence type="ECO:0000256" key="13">
    <source>
        <dbReference type="ARBA" id="ARBA00038622"/>
    </source>
</evidence>
<keyword evidence="11" id="KW-0275">Fatty acid biosynthesis</keyword>
<evidence type="ECO:0000256" key="2">
    <source>
        <dbReference type="ARBA" id="ARBA00005189"/>
    </source>
</evidence>
<dbReference type="Pfam" id="PF13561">
    <property type="entry name" value="adh_short_C2"/>
    <property type="match status" value="1"/>
</dbReference>
<keyword evidence="10" id="KW-0576">Peroxisome</keyword>
<keyword evidence="23" id="KW-1185">Reference proteome</keyword>
<name>A0A2A8CZJ4_9BACT</name>
<dbReference type="PANTHER" id="PTHR24317">
    <property type="entry name" value="PEROXISOMAL TRANS-2-ENOYL-COA REDUCTASE"/>
    <property type="match status" value="1"/>
</dbReference>
<evidence type="ECO:0000313" key="22">
    <source>
        <dbReference type="EMBL" id="PEN14031.1"/>
    </source>
</evidence>
<gene>
    <name evidence="22" type="ORF">CRI94_08270</name>
</gene>
<evidence type="ECO:0000256" key="9">
    <source>
        <dbReference type="ARBA" id="ARBA00023098"/>
    </source>
</evidence>
<evidence type="ECO:0000256" key="6">
    <source>
        <dbReference type="ARBA" id="ARBA00022832"/>
    </source>
</evidence>
<dbReference type="PANTHER" id="PTHR24317:SF7">
    <property type="entry name" value="PEROXISOMAL TRANS-2-ENOYL-COA REDUCTASE"/>
    <property type="match status" value="1"/>
</dbReference>
<dbReference type="AlphaFoldDB" id="A0A2A8CZJ4"/>
<sequence>MSEPYSSTLLEDTHIVVTGGGTGLGRAMAMRCAELGAKVTINGRREEPLENTVTDIRDAGGTAEGISCNVRDVDSVNTFFDEAEDRQGPVTHLVNNAAANFLAAAEDISPNGFDAIIKTNLYGSFYCTQACGKRWIEREEEGVVLSIATTYAETGSAFVLPSAMSKAGIVAMTRSLAAEWGAANIRLNAIAPGPFPTEGAWERLVPGTDMEEQMKQRIPLRRFGEPEELANLVVFMLSDLASYMNGELVTFDGGEVLTAGGQFNDFTRMSRDTVKSMMEMMKPKK</sequence>
<evidence type="ECO:0000256" key="18">
    <source>
        <dbReference type="ARBA" id="ARBA00049108"/>
    </source>
</evidence>
<evidence type="ECO:0000256" key="17">
    <source>
        <dbReference type="ARBA" id="ARBA00048686"/>
    </source>
</evidence>
<dbReference type="GO" id="GO:0006633">
    <property type="term" value="P:fatty acid biosynthetic process"/>
    <property type="evidence" value="ECO:0007669"/>
    <property type="project" value="UniProtKB-KW"/>
</dbReference>
<comment type="catalytic activity">
    <reaction evidence="19">
        <text>a (2E)-enoyl-CoA + NADPH + H(+) = a 2,3-saturated acyl-CoA + NADP(+)</text>
        <dbReference type="Rhea" id="RHEA:33763"/>
        <dbReference type="ChEBI" id="CHEBI:15378"/>
        <dbReference type="ChEBI" id="CHEBI:57783"/>
        <dbReference type="ChEBI" id="CHEBI:58349"/>
        <dbReference type="ChEBI" id="CHEBI:58856"/>
        <dbReference type="ChEBI" id="CHEBI:65111"/>
        <dbReference type="EC" id="1.3.1.38"/>
    </reaction>
    <physiologicalReaction direction="left-to-right" evidence="19">
        <dbReference type="Rhea" id="RHEA:33764"/>
    </physiologicalReaction>
</comment>
<keyword evidence="8" id="KW-0560">Oxidoreductase</keyword>
<keyword evidence="5" id="KW-0597">Phosphoprotein</keyword>
<keyword evidence="7" id="KW-0521">NADP</keyword>
<dbReference type="SUPFAM" id="SSF51735">
    <property type="entry name" value="NAD(P)-binding Rossmann-fold domains"/>
    <property type="match status" value="1"/>
</dbReference>
<evidence type="ECO:0000256" key="5">
    <source>
        <dbReference type="ARBA" id="ARBA00022553"/>
    </source>
</evidence>
<evidence type="ECO:0000256" key="16">
    <source>
        <dbReference type="ARBA" id="ARBA00047570"/>
    </source>
</evidence>
<evidence type="ECO:0000256" key="15">
    <source>
        <dbReference type="ARBA" id="ARBA00041063"/>
    </source>
</evidence>
<dbReference type="OrthoDB" id="9803333at2"/>
<evidence type="ECO:0000313" key="23">
    <source>
        <dbReference type="Proteomes" id="UP000220102"/>
    </source>
</evidence>
<evidence type="ECO:0000256" key="10">
    <source>
        <dbReference type="ARBA" id="ARBA00023140"/>
    </source>
</evidence>
<protein>
    <recommendedName>
        <fullName evidence="15">Peroxisomal trans-2-enoyl-CoA reductase</fullName>
        <ecNumber evidence="14">1.3.1.38</ecNumber>
    </recommendedName>
</protein>
<evidence type="ECO:0000256" key="8">
    <source>
        <dbReference type="ARBA" id="ARBA00023002"/>
    </source>
</evidence>
<evidence type="ECO:0000256" key="19">
    <source>
        <dbReference type="ARBA" id="ARBA00049251"/>
    </source>
</evidence>
<comment type="catalytic activity">
    <reaction evidence="17">
        <text>(2E)-tetradecenoyl-CoA + NADPH + H(+) = tetradecanoyl-CoA + NADP(+)</text>
        <dbReference type="Rhea" id="RHEA:44968"/>
        <dbReference type="ChEBI" id="CHEBI:15378"/>
        <dbReference type="ChEBI" id="CHEBI:57385"/>
        <dbReference type="ChEBI" id="CHEBI:57783"/>
        <dbReference type="ChEBI" id="CHEBI:58349"/>
        <dbReference type="ChEBI" id="CHEBI:61405"/>
    </reaction>
    <physiologicalReaction direction="left-to-right" evidence="17">
        <dbReference type="Rhea" id="RHEA:44969"/>
    </physiologicalReaction>
</comment>
<accession>A0A2A8CZJ4</accession>
<dbReference type="RefSeq" id="WP_098075195.1">
    <property type="nucleotide sequence ID" value="NZ_PDEQ01000003.1"/>
</dbReference>
<evidence type="ECO:0000256" key="21">
    <source>
        <dbReference type="ARBA" id="ARBA00049559"/>
    </source>
</evidence>
<comment type="catalytic activity">
    <reaction evidence="21">
        <text>(2E)-octenoyl-CoA + NADPH + H(+) = octanoyl-CoA + NADP(+)</text>
        <dbReference type="Rhea" id="RHEA:44952"/>
        <dbReference type="ChEBI" id="CHEBI:15378"/>
        <dbReference type="ChEBI" id="CHEBI:57386"/>
        <dbReference type="ChEBI" id="CHEBI:57783"/>
        <dbReference type="ChEBI" id="CHEBI:58349"/>
        <dbReference type="ChEBI" id="CHEBI:62242"/>
    </reaction>
    <physiologicalReaction direction="left-to-right" evidence="21">
        <dbReference type="Rhea" id="RHEA:44953"/>
    </physiologicalReaction>
</comment>
<reference evidence="22 23" key="1">
    <citation type="submission" date="2017-10" db="EMBL/GenBank/DDBJ databases">
        <title>Draft genome of Longibacter Salinarum.</title>
        <authorList>
            <person name="Goh K.M."/>
            <person name="Shamsir M.S."/>
            <person name="Lim S.W."/>
        </authorList>
    </citation>
    <scope>NUCLEOTIDE SEQUENCE [LARGE SCALE GENOMIC DNA]</scope>
    <source>
        <strain evidence="22 23">KCTC 52045</strain>
    </source>
</reference>
<keyword evidence="4" id="KW-0444">Lipid biosynthesis</keyword>
<evidence type="ECO:0000256" key="14">
    <source>
        <dbReference type="ARBA" id="ARBA00038849"/>
    </source>
</evidence>
<comment type="caution">
    <text evidence="22">The sequence shown here is derived from an EMBL/GenBank/DDBJ whole genome shotgun (WGS) entry which is preliminary data.</text>
</comment>
<comment type="pathway">
    <text evidence="2">Lipid metabolism.</text>
</comment>
<dbReference type="Proteomes" id="UP000220102">
    <property type="component" value="Unassembled WGS sequence"/>
</dbReference>
<evidence type="ECO:0000256" key="7">
    <source>
        <dbReference type="ARBA" id="ARBA00022857"/>
    </source>
</evidence>
<evidence type="ECO:0000256" key="3">
    <source>
        <dbReference type="ARBA" id="ARBA00006484"/>
    </source>
</evidence>
<comment type="subunit">
    <text evidence="13">Interacts with PEX5, probably required to target it into peroxisomes.</text>
</comment>
<comment type="similarity">
    <text evidence="3">Belongs to the short-chain dehydrogenases/reductases (SDR) family.</text>
</comment>
<evidence type="ECO:0000256" key="20">
    <source>
        <dbReference type="ARBA" id="ARBA00049386"/>
    </source>
</evidence>
<dbReference type="Gene3D" id="3.40.50.720">
    <property type="entry name" value="NAD(P)-binding Rossmann-like Domain"/>
    <property type="match status" value="1"/>
</dbReference>
<dbReference type="InterPro" id="IPR052388">
    <property type="entry name" value="Peroxisomal_t2-enoyl-CoA_red"/>
</dbReference>